<dbReference type="EMBL" id="BAAAUV010000005">
    <property type="protein sequence ID" value="GAA3207944.1"/>
    <property type="molecule type" value="Genomic_DNA"/>
</dbReference>
<dbReference type="Gene3D" id="3.90.79.10">
    <property type="entry name" value="Nucleoside Triphosphate Pyrophosphohydrolase"/>
    <property type="match status" value="1"/>
</dbReference>
<keyword evidence="3 5" id="KW-0378">Hydrolase</keyword>
<evidence type="ECO:0000313" key="7">
    <source>
        <dbReference type="EMBL" id="GAA3207944.1"/>
    </source>
</evidence>
<name>A0ABP6Q7A3_9ACTN</name>
<dbReference type="InterPro" id="IPR015797">
    <property type="entry name" value="NUDIX_hydrolase-like_dom_sf"/>
</dbReference>
<reference evidence="8" key="1">
    <citation type="journal article" date="2019" name="Int. J. Syst. Evol. Microbiol.">
        <title>The Global Catalogue of Microorganisms (GCM) 10K type strain sequencing project: providing services to taxonomists for standard genome sequencing and annotation.</title>
        <authorList>
            <consortium name="The Broad Institute Genomics Platform"/>
            <consortium name="The Broad Institute Genome Sequencing Center for Infectious Disease"/>
            <person name="Wu L."/>
            <person name="Ma J."/>
        </authorList>
    </citation>
    <scope>NUCLEOTIDE SEQUENCE [LARGE SCALE GENOMIC DNA]</scope>
    <source>
        <strain evidence="8">JCM 9377</strain>
    </source>
</reference>
<keyword evidence="4" id="KW-0460">Magnesium</keyword>
<feature type="domain" description="Nudix hydrolase" evidence="6">
    <location>
        <begin position="18"/>
        <end position="149"/>
    </location>
</feature>
<dbReference type="PANTHER" id="PTHR43222">
    <property type="entry name" value="NUDIX HYDROLASE 23"/>
    <property type="match status" value="1"/>
</dbReference>
<dbReference type="PROSITE" id="PS51462">
    <property type="entry name" value="NUDIX"/>
    <property type="match status" value="1"/>
</dbReference>
<dbReference type="PANTHER" id="PTHR43222:SF12">
    <property type="entry name" value="NUDIX HYDROLASE"/>
    <property type="match status" value="1"/>
</dbReference>
<evidence type="ECO:0000256" key="1">
    <source>
        <dbReference type="ARBA" id="ARBA00001946"/>
    </source>
</evidence>
<dbReference type="PRINTS" id="PR00502">
    <property type="entry name" value="NUDIXFAMILY"/>
</dbReference>
<dbReference type="CDD" id="cd04674">
    <property type="entry name" value="NUDIX_Hydrolase"/>
    <property type="match status" value="1"/>
</dbReference>
<dbReference type="SUPFAM" id="SSF55811">
    <property type="entry name" value="Nudix"/>
    <property type="match status" value="1"/>
</dbReference>
<evidence type="ECO:0000256" key="2">
    <source>
        <dbReference type="ARBA" id="ARBA00005582"/>
    </source>
</evidence>
<dbReference type="InterPro" id="IPR020084">
    <property type="entry name" value="NUDIX_hydrolase_CS"/>
</dbReference>
<dbReference type="InterPro" id="IPR000086">
    <property type="entry name" value="NUDIX_hydrolase_dom"/>
</dbReference>
<evidence type="ECO:0000313" key="8">
    <source>
        <dbReference type="Proteomes" id="UP001501237"/>
    </source>
</evidence>
<dbReference type="InterPro" id="IPR020476">
    <property type="entry name" value="Nudix_hydrolase"/>
</dbReference>
<comment type="caution">
    <text evidence="7">The sequence shown here is derived from an EMBL/GenBank/DDBJ whole genome shotgun (WGS) entry which is preliminary data.</text>
</comment>
<gene>
    <name evidence="7" type="ORF">GCM10010468_24560</name>
</gene>
<organism evidence="7 8">
    <name type="scientific">Actinocorallia longicatena</name>
    <dbReference type="NCBI Taxonomy" id="111803"/>
    <lineage>
        <taxon>Bacteria</taxon>
        <taxon>Bacillati</taxon>
        <taxon>Actinomycetota</taxon>
        <taxon>Actinomycetes</taxon>
        <taxon>Streptosporangiales</taxon>
        <taxon>Thermomonosporaceae</taxon>
        <taxon>Actinocorallia</taxon>
    </lineage>
</organism>
<evidence type="ECO:0000259" key="6">
    <source>
        <dbReference type="PROSITE" id="PS51462"/>
    </source>
</evidence>
<evidence type="ECO:0000256" key="5">
    <source>
        <dbReference type="RuleBase" id="RU003476"/>
    </source>
</evidence>
<evidence type="ECO:0000256" key="3">
    <source>
        <dbReference type="ARBA" id="ARBA00022801"/>
    </source>
</evidence>
<comment type="cofactor">
    <cofactor evidence="1">
        <name>Mg(2+)</name>
        <dbReference type="ChEBI" id="CHEBI:18420"/>
    </cofactor>
</comment>
<evidence type="ECO:0000256" key="4">
    <source>
        <dbReference type="ARBA" id="ARBA00022842"/>
    </source>
</evidence>
<dbReference type="Proteomes" id="UP001501237">
    <property type="component" value="Unassembled WGS sequence"/>
</dbReference>
<proteinExistence type="inferred from homology"/>
<accession>A0ABP6Q7A3</accession>
<keyword evidence="8" id="KW-1185">Reference proteome</keyword>
<dbReference type="Pfam" id="PF00293">
    <property type="entry name" value="NUDIX"/>
    <property type="match status" value="1"/>
</dbReference>
<comment type="similarity">
    <text evidence="2 5">Belongs to the Nudix hydrolase family.</text>
</comment>
<sequence>MGLGWPRTCGGCGNTSFVNPLPVAVLLVPVDGGLLTVRRGISPGLGELALPGGFIDVGETWQEAAVRELREESGVVLDAGGVRLFDVHSAPDGTVLVFGAVDEVASKDLPEFAPTDETTERVVIDGPRDLAFPLQTLAARNFFARPQGPT</sequence>
<dbReference type="PROSITE" id="PS00893">
    <property type="entry name" value="NUDIX_BOX"/>
    <property type="match status" value="1"/>
</dbReference>
<protein>
    <submittedName>
        <fullName evidence="7">NUDIX domain-containing protein</fullName>
    </submittedName>
</protein>